<evidence type="ECO:0000256" key="1">
    <source>
        <dbReference type="ARBA" id="ARBA00004141"/>
    </source>
</evidence>
<feature type="transmembrane region" description="Helical" evidence="7">
    <location>
        <begin position="152"/>
        <end position="177"/>
    </location>
</feature>
<gene>
    <name evidence="8" type="ORF">PCOR1329_LOCUS1809</name>
</gene>
<dbReference type="InterPro" id="IPR038377">
    <property type="entry name" value="Na/Glc_symporter_sf"/>
</dbReference>
<accession>A0ABN9PH47</accession>
<feature type="transmembrane region" description="Helical" evidence="7">
    <location>
        <begin position="299"/>
        <end position="325"/>
    </location>
</feature>
<feature type="transmembrane region" description="Helical" evidence="7">
    <location>
        <begin position="352"/>
        <end position="381"/>
    </location>
</feature>
<dbReference type="Proteomes" id="UP001189429">
    <property type="component" value="Unassembled WGS sequence"/>
</dbReference>
<comment type="subcellular location">
    <subcellularLocation>
        <location evidence="1">Membrane</location>
        <topology evidence="1">Multi-pass membrane protein</topology>
    </subcellularLocation>
</comment>
<evidence type="ECO:0000313" key="8">
    <source>
        <dbReference type="EMBL" id="CAK0790551.1"/>
    </source>
</evidence>
<sequence>MLLLNRVAKLAQGSAELAVGSAAATLESLQGAVSIGDWVVVSIYLIILLVVTLYCNRAVGAKDAEHFFLGGRSMPWWAIGCSLFASNVGTDHLVGLAGTGASSGLAVGLYEWNAAFILIVLGWCFVPRYLAYEIYTVPEYLERRFSKGFRNFFLTLSLASAFFTKITVTLYAGAVVLVEVCGFNMWLSSVVLLVLTPMYTSFGGLAAVLYTEVLQVVVLLFGTCALLFYGLDEVGGWPGLEAKLPAGYFHLVRPLSDPDFPWLGCLLGMPINSIWYWCTDQVMVQRVLATNRPAVAQRGCVLAAWLKILPMYLMVLPGMIAMALYPDEVSEDTDSAFAVLVVNLLPHGWKGVMIAAMLSSFMAALASCFNSCSTLFTMVVYRSHNPDADEAQMVFVGRMFTLVVAVVSLLWLPVIANNGDGLFLYIQNYRPSGVAPSRSCS</sequence>
<dbReference type="PANTHER" id="PTHR11819:SF195">
    <property type="entry name" value="SODIUM_GLUCOSE COTRANSPORTER 4"/>
    <property type="match status" value="1"/>
</dbReference>
<dbReference type="Pfam" id="PF00474">
    <property type="entry name" value="SSF"/>
    <property type="match status" value="1"/>
</dbReference>
<evidence type="ECO:0000256" key="2">
    <source>
        <dbReference type="ARBA" id="ARBA00006434"/>
    </source>
</evidence>
<comment type="caution">
    <text evidence="8">The sequence shown here is derived from an EMBL/GenBank/DDBJ whole genome shotgun (WGS) entry which is preliminary data.</text>
</comment>
<name>A0ABN9PH47_9DINO</name>
<keyword evidence="9" id="KW-1185">Reference proteome</keyword>
<feature type="transmembrane region" description="Helical" evidence="7">
    <location>
        <begin position="393"/>
        <end position="416"/>
    </location>
</feature>
<dbReference type="Gene3D" id="1.20.1730.10">
    <property type="entry name" value="Sodium/glucose cotransporter"/>
    <property type="match status" value="1"/>
</dbReference>
<dbReference type="PROSITE" id="PS50283">
    <property type="entry name" value="NA_SOLUT_SYMP_3"/>
    <property type="match status" value="1"/>
</dbReference>
<evidence type="ECO:0000256" key="5">
    <source>
        <dbReference type="ARBA" id="ARBA00023136"/>
    </source>
</evidence>
<comment type="similarity">
    <text evidence="2 6">Belongs to the sodium:solute symporter (SSF) (TC 2.A.21) family.</text>
</comment>
<keyword evidence="3 7" id="KW-0812">Transmembrane</keyword>
<dbReference type="InterPro" id="IPR001734">
    <property type="entry name" value="Na/solute_symporter"/>
</dbReference>
<evidence type="ECO:0000256" key="6">
    <source>
        <dbReference type="RuleBase" id="RU362091"/>
    </source>
</evidence>
<keyword evidence="4 7" id="KW-1133">Transmembrane helix</keyword>
<evidence type="ECO:0000256" key="3">
    <source>
        <dbReference type="ARBA" id="ARBA00022692"/>
    </source>
</evidence>
<organism evidence="8 9">
    <name type="scientific">Prorocentrum cordatum</name>
    <dbReference type="NCBI Taxonomy" id="2364126"/>
    <lineage>
        <taxon>Eukaryota</taxon>
        <taxon>Sar</taxon>
        <taxon>Alveolata</taxon>
        <taxon>Dinophyceae</taxon>
        <taxon>Prorocentrales</taxon>
        <taxon>Prorocentraceae</taxon>
        <taxon>Prorocentrum</taxon>
    </lineage>
</organism>
<feature type="transmembrane region" description="Helical" evidence="7">
    <location>
        <begin position="109"/>
        <end position="131"/>
    </location>
</feature>
<feature type="transmembrane region" description="Helical" evidence="7">
    <location>
        <begin position="260"/>
        <end position="278"/>
    </location>
</feature>
<evidence type="ECO:0000313" key="9">
    <source>
        <dbReference type="Proteomes" id="UP001189429"/>
    </source>
</evidence>
<dbReference type="EMBL" id="CAUYUJ010000447">
    <property type="protein sequence ID" value="CAK0790551.1"/>
    <property type="molecule type" value="Genomic_DNA"/>
</dbReference>
<evidence type="ECO:0008006" key="10">
    <source>
        <dbReference type="Google" id="ProtNLM"/>
    </source>
</evidence>
<feature type="transmembrane region" description="Helical" evidence="7">
    <location>
        <begin position="35"/>
        <end position="55"/>
    </location>
</feature>
<reference evidence="8" key="1">
    <citation type="submission" date="2023-10" db="EMBL/GenBank/DDBJ databases">
        <authorList>
            <person name="Chen Y."/>
            <person name="Shah S."/>
            <person name="Dougan E. K."/>
            <person name="Thang M."/>
            <person name="Chan C."/>
        </authorList>
    </citation>
    <scope>NUCLEOTIDE SEQUENCE [LARGE SCALE GENOMIC DNA]</scope>
</reference>
<protein>
    <recommendedName>
        <fullName evidence="10">Sodium/glucose cotransporter</fullName>
    </recommendedName>
</protein>
<feature type="transmembrane region" description="Helical" evidence="7">
    <location>
        <begin position="183"/>
        <end position="202"/>
    </location>
</feature>
<dbReference type="NCBIfam" id="TIGR00813">
    <property type="entry name" value="sss"/>
    <property type="match status" value="1"/>
</dbReference>
<feature type="transmembrane region" description="Helical" evidence="7">
    <location>
        <begin position="209"/>
        <end position="231"/>
    </location>
</feature>
<keyword evidence="5 7" id="KW-0472">Membrane</keyword>
<evidence type="ECO:0000256" key="4">
    <source>
        <dbReference type="ARBA" id="ARBA00022989"/>
    </source>
</evidence>
<dbReference type="PANTHER" id="PTHR11819">
    <property type="entry name" value="SOLUTE CARRIER FAMILY 5"/>
    <property type="match status" value="1"/>
</dbReference>
<evidence type="ECO:0000256" key="7">
    <source>
        <dbReference type="SAM" id="Phobius"/>
    </source>
</evidence>
<proteinExistence type="inferred from homology"/>
<feature type="transmembrane region" description="Helical" evidence="7">
    <location>
        <begin position="76"/>
        <end position="97"/>
    </location>
</feature>